<dbReference type="InterPro" id="IPR052400">
    <property type="entry name" value="Zn2-C6_fungal_TF"/>
</dbReference>
<dbReference type="PROSITE" id="PS00463">
    <property type="entry name" value="ZN2_CY6_FUNGAL_1"/>
    <property type="match status" value="1"/>
</dbReference>
<gene>
    <name evidence="3" type="ORF">EV44_g3230</name>
</gene>
<evidence type="ECO:0000313" key="3">
    <source>
        <dbReference type="EMBL" id="KHJ33988.1"/>
    </source>
</evidence>
<accession>A0A0B1P6U8</accession>
<dbReference type="Pfam" id="PF00172">
    <property type="entry name" value="Zn_clus"/>
    <property type="match status" value="1"/>
</dbReference>
<dbReference type="InterPro" id="IPR001138">
    <property type="entry name" value="Zn2Cys6_DnaBD"/>
</dbReference>
<name>A0A0B1P6U8_UNCNE</name>
<protein>
    <submittedName>
        <fullName evidence="3">Putative c6 zinc finger domain containing protein</fullName>
    </submittedName>
</protein>
<dbReference type="Proteomes" id="UP000030854">
    <property type="component" value="Unassembled WGS sequence"/>
</dbReference>
<dbReference type="HOGENOM" id="CLU_018979_2_0_1"/>
<evidence type="ECO:0000259" key="2">
    <source>
        <dbReference type="PROSITE" id="PS50048"/>
    </source>
</evidence>
<dbReference type="InterPro" id="IPR036864">
    <property type="entry name" value="Zn2-C6_fun-type_DNA-bd_sf"/>
</dbReference>
<dbReference type="EMBL" id="JNVN01001117">
    <property type="protein sequence ID" value="KHJ33988.1"/>
    <property type="molecule type" value="Genomic_DNA"/>
</dbReference>
<dbReference type="AlphaFoldDB" id="A0A0B1P6U8"/>
<sequence length="557" mass="63616">MAGPGGGPPRRSHTKSRKGCDTCKRRHIRCDENFPQCRNCTKHNCRCPYMDVTGILPPNLERSISPERADLKWTPKIEEEIVHWQRTGIFPFPDLLDFPETFPQHFSFEDLRLFYHIASISIELGQYNANKFTLWTRQIPLFLKIGINHGFVMHALLAIAATHLSWLTKCSLAASMAYEHRGIAMTGLHEAIGSFSRNNSDAILAASILLSWQENDWRGWMQLIQGTSSVIDAMNPWKDYSEFGEFLADQSTFPITPSPSYPSAKNSQLKKKDFYTLQQAYLQLQRLNLFFEDKDQIFREAIKKLMEFLLNIQRVSSKYTPAQLFETLDPLRTWLFWQPVMFLQQTKRSPLALVTIAHYYAIALVIEPLFPEVGAAYFGSLTLMPIEEIARQLISSSSYQSPGNLTSSLIDMIKYPLEMAARFKDQMEWLQPKKPLPLPPLSYHRNRTNGVKNIPAPLSFLPPSNSKYNYDQEQGQSTPAELLPATPSSLEPLSSPYFAMSSHMHEVFYSPASSNFGGDLGFYSNDSEAEFPHFDGDEYSSCDNFDEYAFPVTTVWN</sequence>
<dbReference type="GO" id="GO:0008270">
    <property type="term" value="F:zinc ion binding"/>
    <property type="evidence" value="ECO:0007669"/>
    <property type="project" value="InterPro"/>
</dbReference>
<dbReference type="STRING" id="52586.A0A0B1P6U8"/>
<evidence type="ECO:0000256" key="1">
    <source>
        <dbReference type="ARBA" id="ARBA00023242"/>
    </source>
</evidence>
<dbReference type="InterPro" id="IPR021858">
    <property type="entry name" value="Fun_TF"/>
</dbReference>
<proteinExistence type="predicted"/>
<feature type="domain" description="Zn(2)-C6 fungal-type" evidence="2">
    <location>
        <begin position="19"/>
        <end position="49"/>
    </location>
</feature>
<reference evidence="3 4" key="1">
    <citation type="journal article" date="2014" name="BMC Genomics">
        <title>Adaptive genomic structural variation in the grape powdery mildew pathogen, Erysiphe necator.</title>
        <authorList>
            <person name="Jones L."/>
            <person name="Riaz S."/>
            <person name="Morales-Cruz A."/>
            <person name="Amrine K.C."/>
            <person name="McGuire B."/>
            <person name="Gubler W.D."/>
            <person name="Walker M.A."/>
            <person name="Cantu D."/>
        </authorList>
    </citation>
    <scope>NUCLEOTIDE SEQUENCE [LARGE SCALE GENOMIC DNA]</scope>
    <source>
        <strain evidence="4">c</strain>
    </source>
</reference>
<keyword evidence="1" id="KW-0539">Nucleus</keyword>
<dbReference type="PROSITE" id="PS50048">
    <property type="entry name" value="ZN2_CY6_FUNGAL_2"/>
    <property type="match status" value="1"/>
</dbReference>
<dbReference type="Gene3D" id="4.10.240.10">
    <property type="entry name" value="Zn(2)-C6 fungal-type DNA-binding domain"/>
    <property type="match status" value="1"/>
</dbReference>
<dbReference type="OMA" id="CPLVGSM"/>
<dbReference type="SMART" id="SM00066">
    <property type="entry name" value="GAL4"/>
    <property type="match status" value="1"/>
</dbReference>
<dbReference type="PANTHER" id="PTHR47657">
    <property type="entry name" value="STEROL REGULATORY ELEMENT-BINDING PROTEIN ECM22"/>
    <property type="match status" value="1"/>
</dbReference>
<dbReference type="PANTHER" id="PTHR47657:SF12">
    <property type="entry name" value="ZN(II)2CYS6 TRANSCRIPTION FACTOR (EUROFUNG)"/>
    <property type="match status" value="1"/>
</dbReference>
<organism evidence="3 4">
    <name type="scientific">Uncinula necator</name>
    <name type="common">Grape powdery mildew</name>
    <dbReference type="NCBI Taxonomy" id="52586"/>
    <lineage>
        <taxon>Eukaryota</taxon>
        <taxon>Fungi</taxon>
        <taxon>Dikarya</taxon>
        <taxon>Ascomycota</taxon>
        <taxon>Pezizomycotina</taxon>
        <taxon>Leotiomycetes</taxon>
        <taxon>Erysiphales</taxon>
        <taxon>Erysiphaceae</taxon>
        <taxon>Erysiphe</taxon>
    </lineage>
</organism>
<dbReference type="CDD" id="cd00067">
    <property type="entry name" value="GAL4"/>
    <property type="match status" value="1"/>
</dbReference>
<dbReference type="SUPFAM" id="SSF57701">
    <property type="entry name" value="Zn2/Cys6 DNA-binding domain"/>
    <property type="match status" value="1"/>
</dbReference>
<evidence type="ECO:0000313" key="4">
    <source>
        <dbReference type="Proteomes" id="UP000030854"/>
    </source>
</evidence>
<comment type="caution">
    <text evidence="3">The sequence shown here is derived from an EMBL/GenBank/DDBJ whole genome shotgun (WGS) entry which is preliminary data.</text>
</comment>
<keyword evidence="4" id="KW-1185">Reference proteome</keyword>
<dbReference type="GO" id="GO:0000981">
    <property type="term" value="F:DNA-binding transcription factor activity, RNA polymerase II-specific"/>
    <property type="evidence" value="ECO:0007669"/>
    <property type="project" value="InterPro"/>
</dbReference>
<dbReference type="Pfam" id="PF11951">
    <property type="entry name" value="Fungal_trans_2"/>
    <property type="match status" value="1"/>
</dbReference>